<keyword evidence="4" id="KW-1185">Reference proteome</keyword>
<comment type="similarity">
    <text evidence="1">Belongs to the protease inhibitor I9 family.</text>
</comment>
<proteinExistence type="inferred from homology"/>
<evidence type="ECO:0000256" key="1">
    <source>
        <dbReference type="ARBA" id="ARBA00038069"/>
    </source>
</evidence>
<gene>
    <name evidence="3" type="ORF">CVT24_012120</name>
</gene>
<dbReference type="InterPro" id="IPR052471">
    <property type="entry name" value="PBI_I9"/>
</dbReference>
<organism evidence="3 4">
    <name type="scientific">Panaeolus cyanescens</name>
    <dbReference type="NCBI Taxonomy" id="181874"/>
    <lineage>
        <taxon>Eukaryota</taxon>
        <taxon>Fungi</taxon>
        <taxon>Dikarya</taxon>
        <taxon>Basidiomycota</taxon>
        <taxon>Agaricomycotina</taxon>
        <taxon>Agaricomycetes</taxon>
        <taxon>Agaricomycetidae</taxon>
        <taxon>Agaricales</taxon>
        <taxon>Agaricineae</taxon>
        <taxon>Galeropsidaceae</taxon>
        <taxon>Panaeolus</taxon>
    </lineage>
</organism>
<protein>
    <recommendedName>
        <fullName evidence="2">Inhibitor I9 domain-containing protein</fullName>
    </recommendedName>
</protein>
<dbReference type="Proteomes" id="UP000284842">
    <property type="component" value="Unassembled WGS sequence"/>
</dbReference>
<dbReference type="GO" id="GO:0042144">
    <property type="term" value="P:vacuole fusion, non-autophagic"/>
    <property type="evidence" value="ECO:0007669"/>
    <property type="project" value="TreeGrafter"/>
</dbReference>
<dbReference type="Pfam" id="PF05922">
    <property type="entry name" value="Inhibitor_I9"/>
    <property type="match status" value="1"/>
</dbReference>
<dbReference type="OrthoDB" id="5518345at2759"/>
<dbReference type="SUPFAM" id="SSF54897">
    <property type="entry name" value="Protease propeptides/inhibitors"/>
    <property type="match status" value="1"/>
</dbReference>
<dbReference type="InterPro" id="IPR037045">
    <property type="entry name" value="S8pro/Inhibitor_I9_sf"/>
</dbReference>
<dbReference type="AlphaFoldDB" id="A0A409VHE1"/>
<evidence type="ECO:0000313" key="4">
    <source>
        <dbReference type="Proteomes" id="UP000284842"/>
    </source>
</evidence>
<dbReference type="Gene3D" id="3.30.70.80">
    <property type="entry name" value="Peptidase S8 propeptide/proteinase inhibitor I9"/>
    <property type="match status" value="1"/>
</dbReference>
<dbReference type="PANTHER" id="PTHR28288">
    <property type="entry name" value="PROTEASE B INHIBITOR 2"/>
    <property type="match status" value="1"/>
</dbReference>
<reference evidence="3 4" key="1">
    <citation type="journal article" date="2018" name="Evol. Lett.">
        <title>Horizontal gene cluster transfer increased hallucinogenic mushroom diversity.</title>
        <authorList>
            <person name="Reynolds H.T."/>
            <person name="Vijayakumar V."/>
            <person name="Gluck-Thaler E."/>
            <person name="Korotkin H.B."/>
            <person name="Matheny P.B."/>
            <person name="Slot J.C."/>
        </authorList>
    </citation>
    <scope>NUCLEOTIDE SEQUENCE [LARGE SCALE GENOMIC DNA]</scope>
    <source>
        <strain evidence="3 4">2629</strain>
    </source>
</reference>
<feature type="domain" description="Inhibitor I9" evidence="2">
    <location>
        <begin position="5"/>
        <end position="78"/>
    </location>
</feature>
<dbReference type="InParanoid" id="A0A409VHE1"/>
<evidence type="ECO:0000313" key="3">
    <source>
        <dbReference type="EMBL" id="PPQ65702.1"/>
    </source>
</evidence>
<accession>A0A409VHE1</accession>
<comment type="caution">
    <text evidence="3">The sequence shown here is derived from an EMBL/GenBank/DDBJ whole genome shotgun (WGS) entry which is preliminary data.</text>
</comment>
<evidence type="ECO:0000259" key="2">
    <source>
        <dbReference type="Pfam" id="PF05922"/>
    </source>
</evidence>
<sequence length="79" mass="8703">MSTQKYIVVFKDDVTSEQIDEYVKQVDQTGGKVNSPYYKEGGILNGFAADITPSFLDSFQTSAKDVIAYIEPDGVVTTQ</sequence>
<dbReference type="GO" id="GO:0004866">
    <property type="term" value="F:endopeptidase inhibitor activity"/>
    <property type="evidence" value="ECO:0007669"/>
    <property type="project" value="TreeGrafter"/>
</dbReference>
<name>A0A409VHE1_9AGAR</name>
<dbReference type="EMBL" id="NHTK01006060">
    <property type="protein sequence ID" value="PPQ65702.1"/>
    <property type="molecule type" value="Genomic_DNA"/>
</dbReference>
<dbReference type="PANTHER" id="PTHR28288:SF2">
    <property type="entry name" value="PROTEASE B INHIBITOR 2"/>
    <property type="match status" value="1"/>
</dbReference>
<dbReference type="InterPro" id="IPR010259">
    <property type="entry name" value="S8pro/Inhibitor_I9"/>
</dbReference>